<dbReference type="Pfam" id="PF13188">
    <property type="entry name" value="PAS_8"/>
    <property type="match status" value="1"/>
</dbReference>
<dbReference type="RefSeq" id="WP_185193899.1">
    <property type="nucleotide sequence ID" value="NZ_JACKXD010000006.1"/>
</dbReference>
<evidence type="ECO:0000256" key="1">
    <source>
        <dbReference type="ARBA" id="ARBA00000085"/>
    </source>
</evidence>
<keyword evidence="5 9" id="KW-0418">Kinase</keyword>
<dbReference type="Proteomes" id="UP000546257">
    <property type="component" value="Unassembled WGS sequence"/>
</dbReference>
<keyword evidence="4" id="KW-0808">Transferase</keyword>
<dbReference type="InterPro" id="IPR036890">
    <property type="entry name" value="HATPase_C_sf"/>
</dbReference>
<dbReference type="GO" id="GO:0000155">
    <property type="term" value="F:phosphorelay sensor kinase activity"/>
    <property type="evidence" value="ECO:0007669"/>
    <property type="project" value="InterPro"/>
</dbReference>
<dbReference type="EC" id="2.7.13.3" evidence="2"/>
<dbReference type="SUPFAM" id="SSF55785">
    <property type="entry name" value="PYP-like sensor domain (PAS domain)"/>
    <property type="match status" value="1"/>
</dbReference>
<organism evidence="9 10">
    <name type="scientific">Halobellus ruber</name>
    <dbReference type="NCBI Taxonomy" id="2761102"/>
    <lineage>
        <taxon>Archaea</taxon>
        <taxon>Methanobacteriati</taxon>
        <taxon>Methanobacteriota</taxon>
        <taxon>Stenosarchaea group</taxon>
        <taxon>Halobacteria</taxon>
        <taxon>Halobacteriales</taxon>
        <taxon>Haloferacaceae</taxon>
        <taxon>Halobellus</taxon>
    </lineage>
</organism>
<dbReference type="InterPro" id="IPR004358">
    <property type="entry name" value="Sig_transdc_His_kin-like_C"/>
</dbReference>
<dbReference type="NCBIfam" id="TIGR00229">
    <property type="entry name" value="sensory_box"/>
    <property type="match status" value="1"/>
</dbReference>
<evidence type="ECO:0000256" key="2">
    <source>
        <dbReference type="ARBA" id="ARBA00012438"/>
    </source>
</evidence>
<dbReference type="Pfam" id="PF00512">
    <property type="entry name" value="HisKA"/>
    <property type="match status" value="1"/>
</dbReference>
<dbReference type="InterPro" id="IPR000014">
    <property type="entry name" value="PAS"/>
</dbReference>
<evidence type="ECO:0000313" key="9">
    <source>
        <dbReference type="EMBL" id="MBB6647519.1"/>
    </source>
</evidence>
<sequence length="343" mass="36545">MRDAPSGSDALPGILDDAADAVIVTDADTGEVVAVNDAVERVFGHQKAAFSDLDPDAYAANPGAASDARGDARRTATESGAATYRWTAVRRDGTTFRAESSVSTTTVDDRACFVAVVRDVSDRAERERELERFAEVLTHDLRSPLNAAEAQVEILRSEVDGGEEWLDRLESVHDRMADIVDDVRTLVSGDRHVGDTKQIDLNEAVEETWDATVDDRADGVELVVSGDLGRVDADPKRLCRLLENLFENAVRHGGDGVTVTVGSLNSGDGIAVEDDGPGIPADARDRVFEYGYTTATAGTGFGLNIVAAAAEAHGWEVGVTEGREGGARFEITGMDRVEPVTKG</sequence>
<dbReference type="PANTHER" id="PTHR43711:SF1">
    <property type="entry name" value="HISTIDINE KINASE 1"/>
    <property type="match status" value="1"/>
</dbReference>
<feature type="domain" description="Histidine kinase" evidence="7">
    <location>
        <begin position="136"/>
        <end position="332"/>
    </location>
</feature>
<dbReference type="CDD" id="cd00075">
    <property type="entry name" value="HATPase"/>
    <property type="match status" value="1"/>
</dbReference>
<dbReference type="InterPro" id="IPR035965">
    <property type="entry name" value="PAS-like_dom_sf"/>
</dbReference>
<evidence type="ECO:0000259" key="8">
    <source>
        <dbReference type="PROSITE" id="PS50113"/>
    </source>
</evidence>
<keyword evidence="10" id="KW-1185">Reference proteome</keyword>
<evidence type="ECO:0000313" key="10">
    <source>
        <dbReference type="Proteomes" id="UP000546257"/>
    </source>
</evidence>
<dbReference type="PROSITE" id="PS50109">
    <property type="entry name" value="HIS_KIN"/>
    <property type="match status" value="1"/>
</dbReference>
<dbReference type="PROSITE" id="PS50113">
    <property type="entry name" value="PAC"/>
    <property type="match status" value="1"/>
</dbReference>
<keyword evidence="3" id="KW-0597">Phosphoprotein</keyword>
<dbReference type="PRINTS" id="PR00344">
    <property type="entry name" value="BCTRLSENSOR"/>
</dbReference>
<dbReference type="InterPro" id="IPR003594">
    <property type="entry name" value="HATPase_dom"/>
</dbReference>
<dbReference type="Gene3D" id="3.30.450.20">
    <property type="entry name" value="PAS domain"/>
    <property type="match status" value="1"/>
</dbReference>
<comment type="catalytic activity">
    <reaction evidence="1">
        <text>ATP + protein L-histidine = ADP + protein N-phospho-L-histidine.</text>
        <dbReference type="EC" id="2.7.13.3"/>
    </reaction>
</comment>
<dbReference type="Gene3D" id="3.30.565.10">
    <property type="entry name" value="Histidine kinase-like ATPase, C-terminal domain"/>
    <property type="match status" value="1"/>
</dbReference>
<dbReference type="SMART" id="SM00388">
    <property type="entry name" value="HisKA"/>
    <property type="match status" value="1"/>
</dbReference>
<dbReference type="Pfam" id="PF02518">
    <property type="entry name" value="HATPase_c"/>
    <property type="match status" value="1"/>
</dbReference>
<evidence type="ECO:0000256" key="6">
    <source>
        <dbReference type="ARBA" id="ARBA00023012"/>
    </source>
</evidence>
<dbReference type="AlphaFoldDB" id="A0A7J9SMY2"/>
<name>A0A7J9SMY2_9EURY</name>
<reference evidence="9 10" key="1">
    <citation type="submission" date="2020-08" db="EMBL/GenBank/DDBJ databases">
        <authorList>
            <person name="Seo M.-J."/>
        </authorList>
    </citation>
    <scope>NUCLEOTIDE SEQUENCE [LARGE SCALE GENOMIC DNA]</scope>
    <source>
        <strain evidence="9 10">MBLA0160</strain>
    </source>
</reference>
<evidence type="ECO:0000259" key="7">
    <source>
        <dbReference type="PROSITE" id="PS50109"/>
    </source>
</evidence>
<accession>A0A7J9SMY2</accession>
<dbReference type="InterPro" id="IPR003661">
    <property type="entry name" value="HisK_dim/P_dom"/>
</dbReference>
<dbReference type="SUPFAM" id="SSF47384">
    <property type="entry name" value="Homodimeric domain of signal transducing histidine kinase"/>
    <property type="match status" value="1"/>
</dbReference>
<protein>
    <recommendedName>
        <fullName evidence="2">histidine kinase</fullName>
        <ecNumber evidence="2">2.7.13.3</ecNumber>
    </recommendedName>
</protein>
<proteinExistence type="predicted"/>
<feature type="domain" description="PAC" evidence="8">
    <location>
        <begin position="82"/>
        <end position="132"/>
    </location>
</feature>
<dbReference type="EMBL" id="JACKXD010000006">
    <property type="protein sequence ID" value="MBB6647519.1"/>
    <property type="molecule type" value="Genomic_DNA"/>
</dbReference>
<dbReference type="CDD" id="cd00130">
    <property type="entry name" value="PAS"/>
    <property type="match status" value="1"/>
</dbReference>
<gene>
    <name evidence="9" type="ORF">H5V44_14710</name>
</gene>
<dbReference type="PANTHER" id="PTHR43711">
    <property type="entry name" value="TWO-COMPONENT HISTIDINE KINASE"/>
    <property type="match status" value="1"/>
</dbReference>
<evidence type="ECO:0000256" key="3">
    <source>
        <dbReference type="ARBA" id="ARBA00022553"/>
    </source>
</evidence>
<dbReference type="InterPro" id="IPR050736">
    <property type="entry name" value="Sensor_HK_Regulatory"/>
</dbReference>
<evidence type="ECO:0000256" key="4">
    <source>
        <dbReference type="ARBA" id="ARBA00022679"/>
    </source>
</evidence>
<dbReference type="InterPro" id="IPR000700">
    <property type="entry name" value="PAS-assoc_C"/>
</dbReference>
<keyword evidence="6" id="KW-0902">Two-component regulatory system</keyword>
<dbReference type="InterPro" id="IPR036097">
    <property type="entry name" value="HisK_dim/P_sf"/>
</dbReference>
<dbReference type="CDD" id="cd00082">
    <property type="entry name" value="HisKA"/>
    <property type="match status" value="1"/>
</dbReference>
<evidence type="ECO:0000256" key="5">
    <source>
        <dbReference type="ARBA" id="ARBA00022777"/>
    </source>
</evidence>
<dbReference type="Gene3D" id="1.10.287.130">
    <property type="match status" value="1"/>
</dbReference>
<dbReference type="SMART" id="SM00387">
    <property type="entry name" value="HATPase_c"/>
    <property type="match status" value="1"/>
</dbReference>
<dbReference type="InterPro" id="IPR005467">
    <property type="entry name" value="His_kinase_dom"/>
</dbReference>
<comment type="caution">
    <text evidence="9">The sequence shown here is derived from an EMBL/GenBank/DDBJ whole genome shotgun (WGS) entry which is preliminary data.</text>
</comment>
<dbReference type="SUPFAM" id="SSF55874">
    <property type="entry name" value="ATPase domain of HSP90 chaperone/DNA topoisomerase II/histidine kinase"/>
    <property type="match status" value="1"/>
</dbReference>